<evidence type="ECO:0000313" key="9">
    <source>
        <dbReference type="Proteomes" id="UP000023561"/>
    </source>
</evidence>
<dbReference type="GO" id="GO:0005737">
    <property type="term" value="C:cytoplasm"/>
    <property type="evidence" value="ECO:0007669"/>
    <property type="project" value="UniProtKB-SubCell"/>
</dbReference>
<evidence type="ECO:0000259" key="6">
    <source>
        <dbReference type="Pfam" id="PF01782"/>
    </source>
</evidence>
<keyword evidence="3 5" id="KW-0698">rRNA processing</keyword>
<feature type="domain" description="RimM N-terminal" evidence="6">
    <location>
        <begin position="7"/>
        <end position="91"/>
    </location>
</feature>
<dbReference type="InterPro" id="IPR011033">
    <property type="entry name" value="PRC_barrel-like_sf"/>
</dbReference>
<dbReference type="GeneID" id="301191787"/>
<name>A0A023DBF9_9BACL</name>
<evidence type="ECO:0000256" key="5">
    <source>
        <dbReference type="HAMAP-Rule" id="MF_00014"/>
    </source>
</evidence>
<dbReference type="InterPro" id="IPR027275">
    <property type="entry name" value="PRC-brl_dom"/>
</dbReference>
<sequence>MERWFNVGKIVNTHGIRGEVRVISRTDFPEQRYKKGNTLYIFTEQSEKPIAVTVKSHRVHKSFDLLSFEGYDNINLVEKFKGAMLKVPESQLGELNEGEYYFHEIIGCTVVTEEGEVVGTVKEILTPGANDVWVVKRNDGKEVLIPYIEDVVKAVDVDKKTITIRPMEGLLE</sequence>
<organism evidence="8 9">
    <name type="scientific">Parageobacillus caldoxylosilyticus NBRC 107762</name>
    <dbReference type="NCBI Taxonomy" id="1220594"/>
    <lineage>
        <taxon>Bacteria</taxon>
        <taxon>Bacillati</taxon>
        <taxon>Bacillota</taxon>
        <taxon>Bacilli</taxon>
        <taxon>Bacillales</taxon>
        <taxon>Anoxybacillaceae</taxon>
        <taxon>Saccharococcus</taxon>
    </lineage>
</organism>
<dbReference type="OrthoDB" id="9810331at2"/>
<dbReference type="InterPro" id="IPR009000">
    <property type="entry name" value="Transl_B-barrel_sf"/>
</dbReference>
<dbReference type="HAMAP" id="MF_00014">
    <property type="entry name" value="Ribosome_mat_RimM"/>
    <property type="match status" value="1"/>
</dbReference>
<gene>
    <name evidence="5 8" type="primary">rimM</name>
    <name evidence="8" type="ORF">GCA01S_005_01000</name>
</gene>
<evidence type="ECO:0000256" key="1">
    <source>
        <dbReference type="ARBA" id="ARBA00022490"/>
    </source>
</evidence>
<evidence type="ECO:0000259" key="7">
    <source>
        <dbReference type="Pfam" id="PF05239"/>
    </source>
</evidence>
<comment type="function">
    <text evidence="5">An accessory protein needed during the final step in the assembly of 30S ribosomal subunit, possibly for assembly of the head region. Essential for efficient processing of 16S rRNA. May be needed both before and after RbfA during the maturation of 16S rRNA. It has affinity for free ribosomal 30S subunits but not for 70S ribosomes.</text>
</comment>
<dbReference type="SUPFAM" id="SSF50447">
    <property type="entry name" value="Translation proteins"/>
    <property type="match status" value="1"/>
</dbReference>
<dbReference type="GO" id="GO:0006364">
    <property type="term" value="P:rRNA processing"/>
    <property type="evidence" value="ECO:0007669"/>
    <property type="project" value="UniProtKB-UniRule"/>
</dbReference>
<protein>
    <recommendedName>
        <fullName evidence="5">Ribosome maturation factor RimM</fullName>
    </recommendedName>
</protein>
<evidence type="ECO:0000313" key="8">
    <source>
        <dbReference type="EMBL" id="GAJ38668.1"/>
    </source>
</evidence>
<evidence type="ECO:0000256" key="2">
    <source>
        <dbReference type="ARBA" id="ARBA00022517"/>
    </source>
</evidence>
<proteinExistence type="inferred from homology"/>
<dbReference type="PANTHER" id="PTHR33692">
    <property type="entry name" value="RIBOSOME MATURATION FACTOR RIMM"/>
    <property type="match status" value="1"/>
</dbReference>
<dbReference type="PANTHER" id="PTHR33692:SF1">
    <property type="entry name" value="RIBOSOME MATURATION FACTOR RIMM"/>
    <property type="match status" value="1"/>
</dbReference>
<dbReference type="EMBL" id="BAWO01000005">
    <property type="protein sequence ID" value="GAJ38668.1"/>
    <property type="molecule type" value="Genomic_DNA"/>
</dbReference>
<keyword evidence="4 5" id="KW-0143">Chaperone</keyword>
<comment type="subcellular location">
    <subcellularLocation>
        <location evidence="5">Cytoplasm</location>
    </subcellularLocation>
</comment>
<reference evidence="8 9" key="1">
    <citation type="submission" date="2014-04" db="EMBL/GenBank/DDBJ databases">
        <title>Whole genome shotgun sequence of Geobacillus caldoxylosilyticus NBRC 107762.</title>
        <authorList>
            <person name="Hosoyama A."/>
            <person name="Hosoyama Y."/>
            <person name="Katano-Makiyama Y."/>
            <person name="Tsuchikane K."/>
            <person name="Ohji S."/>
            <person name="Ichikawa N."/>
            <person name="Yamazoe A."/>
            <person name="Fujita N."/>
        </authorList>
    </citation>
    <scope>NUCLEOTIDE SEQUENCE [LARGE SCALE GENOMIC DNA]</scope>
    <source>
        <strain evidence="8 9">NBRC 107762</strain>
    </source>
</reference>
<dbReference type="GO" id="GO:0042274">
    <property type="term" value="P:ribosomal small subunit biogenesis"/>
    <property type="evidence" value="ECO:0007669"/>
    <property type="project" value="UniProtKB-UniRule"/>
</dbReference>
<comment type="subunit">
    <text evidence="5">Binds ribosomal protein uS19.</text>
</comment>
<dbReference type="NCBIfam" id="TIGR02273">
    <property type="entry name" value="16S_RimM"/>
    <property type="match status" value="1"/>
</dbReference>
<dbReference type="InterPro" id="IPR036976">
    <property type="entry name" value="RimM_N_sf"/>
</dbReference>
<feature type="domain" description="PRC-barrel" evidence="7">
    <location>
        <begin position="97"/>
        <end position="171"/>
    </location>
</feature>
<dbReference type="GO" id="GO:0043022">
    <property type="term" value="F:ribosome binding"/>
    <property type="evidence" value="ECO:0007669"/>
    <property type="project" value="InterPro"/>
</dbReference>
<dbReference type="AlphaFoldDB" id="A0A023DBF9"/>
<dbReference type="Pfam" id="PF01782">
    <property type="entry name" value="RimM"/>
    <property type="match status" value="1"/>
</dbReference>
<dbReference type="InterPro" id="IPR011961">
    <property type="entry name" value="RimM"/>
</dbReference>
<accession>A0A023DBF9</accession>
<comment type="caution">
    <text evidence="8">The sequence shown here is derived from an EMBL/GenBank/DDBJ whole genome shotgun (WGS) entry which is preliminary data.</text>
</comment>
<dbReference type="SUPFAM" id="SSF50346">
    <property type="entry name" value="PRC-barrel domain"/>
    <property type="match status" value="1"/>
</dbReference>
<dbReference type="GO" id="GO:0005840">
    <property type="term" value="C:ribosome"/>
    <property type="evidence" value="ECO:0007669"/>
    <property type="project" value="InterPro"/>
</dbReference>
<dbReference type="Gene3D" id="2.30.30.240">
    <property type="entry name" value="PRC-barrel domain"/>
    <property type="match status" value="1"/>
</dbReference>
<comment type="domain">
    <text evidence="5">The PRC barrel domain binds ribosomal protein uS19.</text>
</comment>
<keyword evidence="1 5" id="KW-0963">Cytoplasm</keyword>
<dbReference type="RefSeq" id="WP_017437109.1">
    <property type="nucleotide sequence ID" value="NZ_BAWO01000005.1"/>
</dbReference>
<dbReference type="Proteomes" id="UP000023561">
    <property type="component" value="Unassembled WGS sequence"/>
</dbReference>
<keyword evidence="9" id="KW-1185">Reference proteome</keyword>
<evidence type="ECO:0000256" key="3">
    <source>
        <dbReference type="ARBA" id="ARBA00022552"/>
    </source>
</evidence>
<evidence type="ECO:0000256" key="4">
    <source>
        <dbReference type="ARBA" id="ARBA00023186"/>
    </source>
</evidence>
<dbReference type="Gene3D" id="2.40.30.60">
    <property type="entry name" value="RimM"/>
    <property type="match status" value="1"/>
</dbReference>
<comment type="similarity">
    <text evidence="5">Belongs to the RimM family.</text>
</comment>
<dbReference type="InterPro" id="IPR002676">
    <property type="entry name" value="RimM_N"/>
</dbReference>
<keyword evidence="2 5" id="KW-0690">Ribosome biogenesis</keyword>
<dbReference type="Pfam" id="PF05239">
    <property type="entry name" value="PRC"/>
    <property type="match status" value="1"/>
</dbReference>